<sequence length="613" mass="68015">MISQYIDFKKIDIISLHLQENKSTPKNTTNPKMILHNTLLLCLIQSTTSTILGKPSSLRGSQKDETVANFDKRTLSQSCNPPIAHWIGDGWCDPDERYNNEACGYDGGDCCAETCKHNDYDCSQPFDCKDPSTLPNSCNAKLEIKFTNQINFVYKDSGTGANNDFSAWRPVGTNSNGWYSIGDVGMSSHGAPKTALLVKGDSDILTKPIGYNLIWKDSGSGGHMDASFWEPIPATGYSCLGHVVQPNYSKPSTDLIRCVKEEYLQAADRTWVWNDRGSGAHWDASVYQATPNENIPALAANTFITARSHNPPDSSKFKVLDWKCIEGVGFNADAQTVGIEIAQQYAPKIYLHSEEKYFPSSVEFFEAETTVQKINDEPFKVTNQGLGCSTCTEPAFLDGQKPGGVPIYSIAVPKGLTDEDLEVVDLVYYLFFPYNAGKDICIGVHIPYFGCAGGYSNFGNHVGDWEHMTVRFIDGHPHQVYLSFHSDGRLYYFGDKNLELQDGHSVVYSAKGSHGLYAFTGSYKYGKAWTTDLVDHMNKGIVWETKNNVKFTPYQNIGEFEGEWSFMNFAGRWGNPKDSCYDVPLAGEFCLLEPGPTGPMQKGATNPDYFDLS</sequence>
<evidence type="ECO:0000313" key="1">
    <source>
        <dbReference type="EMBL" id="CAE4636618.1"/>
    </source>
</evidence>
<dbReference type="InterPro" id="IPR009291">
    <property type="entry name" value="Vps62"/>
</dbReference>
<accession>A0A7S4S7B0</accession>
<protein>
    <recommendedName>
        <fullName evidence="2">LNR domain-containing protein</fullName>
    </recommendedName>
</protein>
<gene>
    <name evidence="1" type="ORF">DBRI00130_LOCUS30391</name>
</gene>
<dbReference type="PANTHER" id="PTHR48174:SF5">
    <property type="entry name" value="VACUOLAR PROTEIN SORTING-ASSOCIATED PROTEIN 62"/>
    <property type="match status" value="1"/>
</dbReference>
<name>A0A7S4S7B0_9STRA</name>
<dbReference type="AlphaFoldDB" id="A0A7S4S7B0"/>
<dbReference type="Pfam" id="PF06101">
    <property type="entry name" value="Vps62"/>
    <property type="match status" value="2"/>
</dbReference>
<reference evidence="1" key="1">
    <citation type="submission" date="2021-01" db="EMBL/GenBank/DDBJ databases">
        <authorList>
            <person name="Corre E."/>
            <person name="Pelletier E."/>
            <person name="Niang G."/>
            <person name="Scheremetjew M."/>
            <person name="Finn R."/>
            <person name="Kale V."/>
            <person name="Holt S."/>
            <person name="Cochrane G."/>
            <person name="Meng A."/>
            <person name="Brown T."/>
            <person name="Cohen L."/>
        </authorList>
    </citation>
    <scope>NUCLEOTIDE SEQUENCE</scope>
    <source>
        <strain evidence="1">GSO104</strain>
    </source>
</reference>
<evidence type="ECO:0008006" key="2">
    <source>
        <dbReference type="Google" id="ProtNLM"/>
    </source>
</evidence>
<dbReference type="EMBL" id="HBNS01038954">
    <property type="protein sequence ID" value="CAE4636618.1"/>
    <property type="molecule type" value="Transcribed_RNA"/>
</dbReference>
<organism evidence="1">
    <name type="scientific">Ditylum brightwellii</name>
    <dbReference type="NCBI Taxonomy" id="49249"/>
    <lineage>
        <taxon>Eukaryota</taxon>
        <taxon>Sar</taxon>
        <taxon>Stramenopiles</taxon>
        <taxon>Ochrophyta</taxon>
        <taxon>Bacillariophyta</taxon>
        <taxon>Mediophyceae</taxon>
        <taxon>Lithodesmiophycidae</taxon>
        <taxon>Lithodesmiales</taxon>
        <taxon>Lithodesmiaceae</taxon>
        <taxon>Ditylum</taxon>
    </lineage>
</organism>
<proteinExistence type="predicted"/>
<dbReference type="PANTHER" id="PTHR48174">
    <property type="entry name" value="DUF946 FAMILY PROTEIN"/>
    <property type="match status" value="1"/>
</dbReference>